<dbReference type="GO" id="GO:0005506">
    <property type="term" value="F:iron ion binding"/>
    <property type="evidence" value="ECO:0007669"/>
    <property type="project" value="InterPro"/>
</dbReference>
<keyword evidence="3" id="KW-0813">Transport</keyword>
<dbReference type="InterPro" id="IPR024935">
    <property type="entry name" value="Rubredoxin_dom"/>
</dbReference>
<protein>
    <submittedName>
        <fullName evidence="8">Rubredoxin</fullName>
    </submittedName>
</protein>
<dbReference type="GO" id="GO:0009055">
    <property type="term" value="F:electron transfer activity"/>
    <property type="evidence" value="ECO:0007669"/>
    <property type="project" value="InterPro"/>
</dbReference>
<proteinExistence type="inferred from homology"/>
<comment type="cofactor">
    <cofactor evidence="1">
        <name>Fe(3+)</name>
        <dbReference type="ChEBI" id="CHEBI:29034"/>
    </cofactor>
</comment>
<dbReference type="InterPro" id="IPR018527">
    <property type="entry name" value="Rubredoxin_Fe_BS"/>
</dbReference>
<accession>A0A3B1AX04</accession>
<dbReference type="PRINTS" id="PR00163">
    <property type="entry name" value="RUBREDOXIN"/>
</dbReference>
<dbReference type="PANTHER" id="PTHR47627">
    <property type="entry name" value="RUBREDOXIN"/>
    <property type="match status" value="1"/>
</dbReference>
<evidence type="ECO:0000256" key="6">
    <source>
        <dbReference type="ARBA" id="ARBA00023004"/>
    </source>
</evidence>
<evidence type="ECO:0000259" key="7">
    <source>
        <dbReference type="PROSITE" id="PS50903"/>
    </source>
</evidence>
<keyword evidence="6" id="KW-0408">Iron</keyword>
<reference evidence="8" key="1">
    <citation type="submission" date="2018-06" db="EMBL/GenBank/DDBJ databases">
        <authorList>
            <person name="Zhirakovskaya E."/>
        </authorList>
    </citation>
    <scope>NUCLEOTIDE SEQUENCE</scope>
</reference>
<sequence>MKKWKCTTCGYIYDEAVGIPRYGILAGTVFQDLPDDWECPDCGSPKDEFVEVK</sequence>
<dbReference type="PROSITE" id="PS00202">
    <property type="entry name" value="RUBREDOXIN"/>
    <property type="match status" value="1"/>
</dbReference>
<keyword evidence="4" id="KW-0479">Metal-binding</keyword>
<dbReference type="PANTHER" id="PTHR47627:SF1">
    <property type="entry name" value="RUBREDOXIN-1-RELATED"/>
    <property type="match status" value="1"/>
</dbReference>
<evidence type="ECO:0000256" key="2">
    <source>
        <dbReference type="ARBA" id="ARBA00005337"/>
    </source>
</evidence>
<evidence type="ECO:0000256" key="4">
    <source>
        <dbReference type="ARBA" id="ARBA00022723"/>
    </source>
</evidence>
<dbReference type="GO" id="GO:0043448">
    <property type="term" value="P:alkane catabolic process"/>
    <property type="evidence" value="ECO:0007669"/>
    <property type="project" value="TreeGrafter"/>
</dbReference>
<evidence type="ECO:0000256" key="5">
    <source>
        <dbReference type="ARBA" id="ARBA00022982"/>
    </source>
</evidence>
<evidence type="ECO:0000313" key="8">
    <source>
        <dbReference type="EMBL" id="VAX06291.1"/>
    </source>
</evidence>
<dbReference type="PIRSF" id="PIRSF000071">
    <property type="entry name" value="Rubredoxin"/>
    <property type="match status" value="1"/>
</dbReference>
<dbReference type="InterPro" id="IPR050526">
    <property type="entry name" value="Rubredoxin_ET"/>
</dbReference>
<feature type="domain" description="Rubredoxin-like" evidence="7">
    <location>
        <begin position="1"/>
        <end position="52"/>
    </location>
</feature>
<dbReference type="CDD" id="cd00730">
    <property type="entry name" value="rubredoxin"/>
    <property type="match status" value="1"/>
</dbReference>
<gene>
    <name evidence="8" type="ORF">MNBD_GAMMA26-1012</name>
</gene>
<dbReference type="InterPro" id="IPR024934">
    <property type="entry name" value="Rubredoxin-like_dom"/>
</dbReference>
<dbReference type="InterPro" id="IPR024922">
    <property type="entry name" value="Rubredoxin"/>
</dbReference>
<dbReference type="EMBL" id="UOFX01000011">
    <property type="protein sequence ID" value="VAX06291.1"/>
    <property type="molecule type" value="Genomic_DNA"/>
</dbReference>
<dbReference type="AlphaFoldDB" id="A0A3B1AX04"/>
<evidence type="ECO:0000256" key="1">
    <source>
        <dbReference type="ARBA" id="ARBA00001965"/>
    </source>
</evidence>
<comment type="similarity">
    <text evidence="2">Belongs to the rubredoxin family.</text>
</comment>
<dbReference type="FunFam" id="2.20.28.10:FF:000001">
    <property type="entry name" value="Rubredoxin"/>
    <property type="match status" value="1"/>
</dbReference>
<keyword evidence="5" id="KW-0249">Electron transport</keyword>
<organism evidence="8">
    <name type="scientific">hydrothermal vent metagenome</name>
    <dbReference type="NCBI Taxonomy" id="652676"/>
    <lineage>
        <taxon>unclassified sequences</taxon>
        <taxon>metagenomes</taxon>
        <taxon>ecological metagenomes</taxon>
    </lineage>
</organism>
<dbReference type="Pfam" id="PF00301">
    <property type="entry name" value="Rubredoxin"/>
    <property type="match status" value="1"/>
</dbReference>
<name>A0A3B1AX04_9ZZZZ</name>
<dbReference type="PROSITE" id="PS50903">
    <property type="entry name" value="RUBREDOXIN_LIKE"/>
    <property type="match status" value="1"/>
</dbReference>
<dbReference type="SUPFAM" id="SSF57802">
    <property type="entry name" value="Rubredoxin-like"/>
    <property type="match status" value="1"/>
</dbReference>
<evidence type="ECO:0000256" key="3">
    <source>
        <dbReference type="ARBA" id="ARBA00022448"/>
    </source>
</evidence>
<dbReference type="Gene3D" id="2.20.28.10">
    <property type="match status" value="1"/>
</dbReference>